<evidence type="ECO:0000313" key="1">
    <source>
        <dbReference type="EMBL" id="CDW39103.1"/>
    </source>
</evidence>
<dbReference type="AlphaFoldDB" id="A0A0K2ULG1"/>
<reference evidence="1" key="1">
    <citation type="submission" date="2014-05" db="EMBL/GenBank/DDBJ databases">
        <authorList>
            <person name="Chronopoulou M."/>
        </authorList>
    </citation>
    <scope>NUCLEOTIDE SEQUENCE</scope>
    <source>
        <tissue evidence="1">Whole organism</tissue>
    </source>
</reference>
<feature type="non-terminal residue" evidence="1">
    <location>
        <position position="1"/>
    </location>
</feature>
<sequence length="37" mass="4289">AIWTLRFLNENVRNVRCSFGLPSFLLTHRGWLTLGSL</sequence>
<protein>
    <submittedName>
        <fullName evidence="1">Uncharacterized protein</fullName>
    </submittedName>
</protein>
<organism evidence="1">
    <name type="scientific">Lepeophtheirus salmonis</name>
    <name type="common">Salmon louse</name>
    <name type="synonym">Caligus salmonis</name>
    <dbReference type="NCBI Taxonomy" id="72036"/>
    <lineage>
        <taxon>Eukaryota</taxon>
        <taxon>Metazoa</taxon>
        <taxon>Ecdysozoa</taxon>
        <taxon>Arthropoda</taxon>
        <taxon>Crustacea</taxon>
        <taxon>Multicrustacea</taxon>
        <taxon>Hexanauplia</taxon>
        <taxon>Copepoda</taxon>
        <taxon>Siphonostomatoida</taxon>
        <taxon>Caligidae</taxon>
        <taxon>Lepeophtheirus</taxon>
    </lineage>
</organism>
<dbReference type="EMBL" id="HACA01021742">
    <property type="protein sequence ID" value="CDW39103.1"/>
    <property type="molecule type" value="Transcribed_RNA"/>
</dbReference>
<name>A0A0K2ULG1_LEPSM</name>
<proteinExistence type="predicted"/>
<accession>A0A0K2ULG1</accession>